<evidence type="ECO:0000313" key="2">
    <source>
        <dbReference type="Proteomes" id="UP000182987"/>
    </source>
</evidence>
<protein>
    <submittedName>
        <fullName evidence="1">Uncharacterized protein</fullName>
    </submittedName>
</protein>
<evidence type="ECO:0000313" key="1">
    <source>
        <dbReference type="EMBL" id="APG04440.1"/>
    </source>
</evidence>
<dbReference type="Proteomes" id="UP000182987">
    <property type="component" value="Chromosome"/>
</dbReference>
<proteinExistence type="predicted"/>
<dbReference type="RefSeq" id="WP_046968528.1">
    <property type="nucleotide sequence ID" value="NZ_CP017480.1"/>
</dbReference>
<reference evidence="2" key="1">
    <citation type="submission" date="2016-09" db="EMBL/GenBank/DDBJ databases">
        <authorList>
            <person name="Lysoe E."/>
        </authorList>
    </citation>
    <scope>NUCLEOTIDE SEQUENCE [LARGE SCALE GENOMIC DNA]</scope>
    <source>
        <strain evidence="2">LJ96T</strain>
    </source>
</reference>
<accession>A0A0G9H8Y6</accession>
<sequence>MSTSPLQRLTESDESMPPIDIASSRPHASGPPRVHPWIHPGTVKSALVFATLFAFVFFIAVLALPPQRVGDGSEYYALFYAIKDGYRTFMTEPAYQAYDVLFKSGNIPGLADTNGVRHAFPPLIQLSGADFNHFWFYPAAAAITGGWLALFGMNSHASFLFLHTLLLGTLVYVSARAYGRVGVLAVAIVLVGSPIVWFVDKVHTEFFTFCSIAIATTLFARRKYFPAAVFLALASTQNISIGATAMLVLAIAAWRARNQPIRLTDVILAVATLVLVALHPLYYLVRVGVIDPQLLAGGAKIGLNFSNMLIWLIDPDVGLFPNWPIGLVIIALAAGSMRGSAKPSRLTIAYVAVFLITNLYAQASTQNLNSGATVHIARYATWYIGLFVPLLAFALTRMGSARRIVRWIGVAFLAASAVANASYFRPSKPETYMQPTAFSRQLQRRFPSFYDPPPQIFSERFTGIPIGSQPESFASLGPDCAKLVVVAKDGHDVVPTRSRRCQFDLGAMPDRVIHPAHWDGTIPDGRKYVYLHLTPQEQIDARPMLRPGVHYTPVSGNLRSVDFMGKGWYPAEEQGVWSQAASARIGGETPECPAHGFRFTLEFVPFITPANPQIAIRATANGTELGQHVFDKGMPSTATFDVPCTAVANGRLDLTFGIDGYISPLKAGVSGDGRELGVYLTAFWIDTAP</sequence>
<dbReference type="AlphaFoldDB" id="A0A0G9H8Y6"/>
<gene>
    <name evidence="1" type="ORF">BJI69_11375</name>
</gene>
<dbReference type="EMBL" id="CP017480">
    <property type="protein sequence ID" value="APG04440.1"/>
    <property type="molecule type" value="Genomic_DNA"/>
</dbReference>
<dbReference type="PATRIC" id="fig|1440763.5.peg.2905"/>
<dbReference type="OrthoDB" id="9767863at2"/>
<name>A0A0G9H8Y6_9GAMM</name>
<dbReference type="KEGG" id="lrz:BJI69_11375"/>
<keyword evidence="2" id="KW-1185">Reference proteome</keyword>
<organism evidence="1 2">
    <name type="scientific">Luteibacter rhizovicinus DSM 16549</name>
    <dbReference type="NCBI Taxonomy" id="1440763"/>
    <lineage>
        <taxon>Bacteria</taxon>
        <taxon>Pseudomonadati</taxon>
        <taxon>Pseudomonadota</taxon>
        <taxon>Gammaproteobacteria</taxon>
        <taxon>Lysobacterales</taxon>
        <taxon>Rhodanobacteraceae</taxon>
        <taxon>Luteibacter</taxon>
    </lineage>
</organism>
<dbReference type="STRING" id="1440763.BJI69_11375"/>